<dbReference type="AlphaFoldDB" id="A0A8J3UDY2"/>
<evidence type="ECO:0000259" key="1">
    <source>
        <dbReference type="SMART" id="SM00354"/>
    </source>
</evidence>
<dbReference type="InterPro" id="IPR000843">
    <property type="entry name" value="HTH_LacI"/>
</dbReference>
<dbReference type="Proteomes" id="UP000622547">
    <property type="component" value="Unassembled WGS sequence"/>
</dbReference>
<comment type="caution">
    <text evidence="2">The sequence shown here is derived from an EMBL/GenBank/DDBJ whole genome shotgun (WGS) entry which is preliminary data.</text>
</comment>
<dbReference type="SMART" id="SM00354">
    <property type="entry name" value="HTH_LACI"/>
    <property type="match status" value="1"/>
</dbReference>
<dbReference type="GO" id="GO:0003677">
    <property type="term" value="F:DNA binding"/>
    <property type="evidence" value="ECO:0007669"/>
    <property type="project" value="InterPro"/>
</dbReference>
<accession>A0A8J3UDY2</accession>
<keyword evidence="3" id="KW-1185">Reference proteome</keyword>
<dbReference type="InterPro" id="IPR010982">
    <property type="entry name" value="Lambda_DNA-bd_dom_sf"/>
</dbReference>
<evidence type="ECO:0000313" key="3">
    <source>
        <dbReference type="Proteomes" id="UP000622547"/>
    </source>
</evidence>
<dbReference type="Gene3D" id="1.10.260.40">
    <property type="entry name" value="lambda repressor-like DNA-binding domains"/>
    <property type="match status" value="1"/>
</dbReference>
<sequence>MTLPERPVTCEKAFGHHGRRATITGMAAVARVSVATASKALNGRFDVRETTRRLVLDASAQLTLQPTRRRRACCPGRPAPSAHTGDLVGRFGITVLLGEESAFGSGEMAVLLAVRHLIATGRE</sequence>
<feature type="domain" description="HTH lacI-type" evidence="1">
    <location>
        <begin position="20"/>
        <end position="102"/>
    </location>
</feature>
<name>A0A8J3UDY2_9ACTN</name>
<proteinExistence type="predicted"/>
<dbReference type="CDD" id="cd01392">
    <property type="entry name" value="HTH_LacI"/>
    <property type="match status" value="1"/>
</dbReference>
<protein>
    <recommendedName>
        <fullName evidence="1">HTH lacI-type domain-containing protein</fullName>
    </recommendedName>
</protein>
<dbReference type="SUPFAM" id="SSF47413">
    <property type="entry name" value="lambda repressor-like DNA-binding domains"/>
    <property type="match status" value="1"/>
</dbReference>
<organism evidence="2 3">
    <name type="scientific">Planotetraspora phitsanulokensis</name>
    <dbReference type="NCBI Taxonomy" id="575192"/>
    <lineage>
        <taxon>Bacteria</taxon>
        <taxon>Bacillati</taxon>
        <taxon>Actinomycetota</taxon>
        <taxon>Actinomycetes</taxon>
        <taxon>Streptosporangiales</taxon>
        <taxon>Streptosporangiaceae</taxon>
        <taxon>Planotetraspora</taxon>
    </lineage>
</organism>
<gene>
    <name evidence="2" type="ORF">Pph01_65540</name>
</gene>
<reference evidence="2 3" key="1">
    <citation type="submission" date="2021-01" db="EMBL/GenBank/DDBJ databases">
        <title>Whole genome shotgun sequence of Planotetraspora phitsanulokensis NBRC 104273.</title>
        <authorList>
            <person name="Komaki H."/>
            <person name="Tamura T."/>
        </authorList>
    </citation>
    <scope>NUCLEOTIDE SEQUENCE [LARGE SCALE GENOMIC DNA]</scope>
    <source>
        <strain evidence="2 3">NBRC 104273</strain>
    </source>
</reference>
<dbReference type="EMBL" id="BOOP01000034">
    <property type="protein sequence ID" value="GII41551.1"/>
    <property type="molecule type" value="Genomic_DNA"/>
</dbReference>
<dbReference type="GO" id="GO:0006355">
    <property type="term" value="P:regulation of DNA-templated transcription"/>
    <property type="evidence" value="ECO:0007669"/>
    <property type="project" value="InterPro"/>
</dbReference>
<evidence type="ECO:0000313" key="2">
    <source>
        <dbReference type="EMBL" id="GII41551.1"/>
    </source>
</evidence>